<evidence type="ECO:0000313" key="2">
    <source>
        <dbReference type="EMBL" id="TGY36113.1"/>
    </source>
</evidence>
<dbReference type="SUPFAM" id="SSF51126">
    <property type="entry name" value="Pectin lyase-like"/>
    <property type="match status" value="1"/>
</dbReference>
<feature type="domain" description="Right handed beta helix" evidence="1">
    <location>
        <begin position="265"/>
        <end position="416"/>
    </location>
</feature>
<name>A0A4S2D659_9MICO</name>
<protein>
    <recommendedName>
        <fullName evidence="1">Right handed beta helix domain-containing protein</fullName>
    </recommendedName>
</protein>
<accession>A0A4S2D659</accession>
<reference evidence="2 3" key="1">
    <citation type="submission" date="2019-04" db="EMBL/GenBank/DDBJ databases">
        <title>Microbes associate with the intestines of laboratory mice.</title>
        <authorList>
            <person name="Navarre W."/>
            <person name="Wong E."/>
            <person name="Huang K."/>
            <person name="Tropini C."/>
            <person name="Ng K."/>
            <person name="Yu B."/>
        </authorList>
    </citation>
    <scope>NUCLEOTIDE SEQUENCE [LARGE SCALE GENOMIC DNA]</scope>
    <source>
        <strain evidence="2 3">NM46_B2-13</strain>
    </source>
</reference>
<dbReference type="EMBL" id="SRYO01000006">
    <property type="protein sequence ID" value="TGY36113.1"/>
    <property type="molecule type" value="Genomic_DNA"/>
</dbReference>
<organism evidence="2 3">
    <name type="scientific">Microbacterium laevaniformans</name>
    <dbReference type="NCBI Taxonomy" id="36807"/>
    <lineage>
        <taxon>Bacteria</taxon>
        <taxon>Bacillati</taxon>
        <taxon>Actinomycetota</taxon>
        <taxon>Actinomycetes</taxon>
        <taxon>Micrococcales</taxon>
        <taxon>Microbacteriaceae</taxon>
        <taxon>Microbacterium</taxon>
    </lineage>
</organism>
<dbReference type="Proteomes" id="UP000309893">
    <property type="component" value="Unassembled WGS sequence"/>
</dbReference>
<dbReference type="InterPro" id="IPR012334">
    <property type="entry name" value="Pectin_lyas_fold"/>
</dbReference>
<dbReference type="Gene3D" id="2.160.20.10">
    <property type="entry name" value="Single-stranded right-handed beta-helix, Pectin lyase-like"/>
    <property type="match status" value="1"/>
</dbReference>
<dbReference type="OrthoDB" id="3333873at2"/>
<dbReference type="RefSeq" id="WP_135949537.1">
    <property type="nucleotide sequence ID" value="NZ_SRYO01000006.1"/>
</dbReference>
<dbReference type="Pfam" id="PF13229">
    <property type="entry name" value="Beta_helix"/>
    <property type="match status" value="1"/>
</dbReference>
<dbReference type="SMART" id="SM00710">
    <property type="entry name" value="PbH1"/>
    <property type="match status" value="9"/>
</dbReference>
<evidence type="ECO:0000259" key="1">
    <source>
        <dbReference type="Pfam" id="PF13229"/>
    </source>
</evidence>
<gene>
    <name evidence="2" type="ORF">E5344_10010</name>
</gene>
<dbReference type="AlphaFoldDB" id="A0A4S2D659"/>
<dbReference type="InterPro" id="IPR039448">
    <property type="entry name" value="Beta_helix"/>
</dbReference>
<comment type="caution">
    <text evidence="2">The sequence shown here is derived from an EMBL/GenBank/DDBJ whole genome shotgun (WGS) entry which is preliminary data.</text>
</comment>
<proteinExistence type="predicted"/>
<dbReference type="InterPro" id="IPR006626">
    <property type="entry name" value="PbH1"/>
</dbReference>
<evidence type="ECO:0000313" key="3">
    <source>
        <dbReference type="Proteomes" id="UP000309893"/>
    </source>
</evidence>
<sequence>MKRRIVPLRLRIASARPRPRTLGRLALAAAIVAGGLTAGAVSAPAAIAAGTTYYIDSATGNDAAAGTSPATAWKSLAAATSRTFAAGDSILLARGGAWSGQLAPKGSGASGAPITISAYGTGAAPSISGAPLATGGAVQLENQSWWTIENLAITNNSGTDNFGATTPGTARAGIQVRNSAGNTTLRGIVIRGNTVSDVNGCFACSGLDAHDNGGIVVDTTAMGANFDGVLIENNHVENVGRTGIVVWDNSYFTTSQTVVVQSALTSNVRVRANTVIDPDSDGILAFGTDGAVLESNVVRGAGQRTFEGSDMPASAGIWPTRGMNTLVQFNEVSGTRLHKTDGQGFDVDMGSTNTRVQYNYSHDNEGGFLLLMGGFSSDVVVRDNLSINDAWGGQKGVITFSWGVPAPVRIYNNTIVIPPGSPAKPIYCDGDAGACASSTPGQWWFTNNIVDNRGTGEYTYPGLGTNAVFSSNLFSGNHPVSEPADAAKITADPGFVAPGTTGDGFGVANAYKLTAGSPAISSGAVQSANGLRDFFGNAVSPTAAPSRGFHEAAPPSPAPALFDPAADWSISTARSANIVIDTTGPLSNMAGDAARFKRSNNAAGWIRWDAAPGKVVTLTTFHFSQPPSAITIVALDASGVETAVPTTATAAVATTNGWTTRTITSGALPAATRAVEVRFGPVSAWGIQVGDVTIN</sequence>
<dbReference type="InterPro" id="IPR011050">
    <property type="entry name" value="Pectin_lyase_fold/virulence"/>
</dbReference>